<evidence type="ECO:0000256" key="1">
    <source>
        <dbReference type="ARBA" id="ARBA00022679"/>
    </source>
</evidence>
<keyword evidence="2" id="KW-0012">Acyltransferase</keyword>
<dbReference type="OrthoDB" id="1862401at2759"/>
<reference evidence="3 4" key="1">
    <citation type="journal article" date="2019" name="Nat. Plants">
        <title>Stout camphor tree genome fills gaps in understanding of flowering plant genome evolution.</title>
        <authorList>
            <person name="Chaw S.M."/>
            <person name="Liu Y.C."/>
            <person name="Wu Y.W."/>
            <person name="Wang H.Y."/>
            <person name="Lin C.I."/>
            <person name="Wu C.S."/>
            <person name="Ke H.M."/>
            <person name="Chang L.Y."/>
            <person name="Hsu C.Y."/>
            <person name="Yang H.T."/>
            <person name="Sudianto E."/>
            <person name="Hsu M.H."/>
            <person name="Wu K.P."/>
            <person name="Wang L.N."/>
            <person name="Leebens-Mack J.H."/>
            <person name="Tsai I.J."/>
        </authorList>
    </citation>
    <scope>NUCLEOTIDE SEQUENCE [LARGE SCALE GENOMIC DNA]</scope>
    <source>
        <strain evidence="4">cv. Chaw 1501</strain>
        <tissue evidence="3">Young leaves</tissue>
    </source>
</reference>
<organism evidence="3 4">
    <name type="scientific">Cinnamomum micranthum f. kanehirae</name>
    <dbReference type="NCBI Taxonomy" id="337451"/>
    <lineage>
        <taxon>Eukaryota</taxon>
        <taxon>Viridiplantae</taxon>
        <taxon>Streptophyta</taxon>
        <taxon>Embryophyta</taxon>
        <taxon>Tracheophyta</taxon>
        <taxon>Spermatophyta</taxon>
        <taxon>Magnoliopsida</taxon>
        <taxon>Magnoliidae</taxon>
        <taxon>Laurales</taxon>
        <taxon>Lauraceae</taxon>
        <taxon>Cinnamomum</taxon>
    </lineage>
</organism>
<keyword evidence="1 3" id="KW-0808">Transferase</keyword>
<protein>
    <submittedName>
        <fullName evidence="3">Malonyl-coenzyme A:anthocyanin 3-O-glucoside-6''-O-malonyltransferase-like protein</fullName>
    </submittedName>
</protein>
<name>A0A443NIR7_9MAGN</name>
<evidence type="ECO:0000256" key="2">
    <source>
        <dbReference type="ARBA" id="ARBA00023315"/>
    </source>
</evidence>
<dbReference type="InterPro" id="IPR051504">
    <property type="entry name" value="Plant_metabolite_acyltrans"/>
</dbReference>
<keyword evidence="4" id="KW-1185">Reference proteome</keyword>
<dbReference type="EMBL" id="QPKB01000003">
    <property type="protein sequence ID" value="RWR78430.1"/>
    <property type="molecule type" value="Genomic_DNA"/>
</dbReference>
<proteinExistence type="predicted"/>
<dbReference type="Proteomes" id="UP000283530">
    <property type="component" value="Unassembled WGS sequence"/>
</dbReference>
<dbReference type="Pfam" id="PF02458">
    <property type="entry name" value="Transferase"/>
    <property type="match status" value="1"/>
</dbReference>
<dbReference type="AlphaFoldDB" id="A0A443NIR7"/>
<accession>A0A443NIR7</accession>
<dbReference type="GO" id="GO:0016747">
    <property type="term" value="F:acyltransferase activity, transferring groups other than amino-acyl groups"/>
    <property type="evidence" value="ECO:0007669"/>
    <property type="project" value="UniProtKB-ARBA"/>
</dbReference>
<dbReference type="SUPFAM" id="SSF52777">
    <property type="entry name" value="CoA-dependent acyltransferases"/>
    <property type="match status" value="1"/>
</dbReference>
<evidence type="ECO:0000313" key="3">
    <source>
        <dbReference type="EMBL" id="RWR78430.1"/>
    </source>
</evidence>
<evidence type="ECO:0000313" key="4">
    <source>
        <dbReference type="Proteomes" id="UP000283530"/>
    </source>
</evidence>
<comment type="caution">
    <text evidence="3">The sequence shown here is derived from an EMBL/GenBank/DDBJ whole genome shotgun (WGS) entry which is preliminary data.</text>
</comment>
<dbReference type="Gene3D" id="3.30.559.10">
    <property type="entry name" value="Chloramphenicol acetyltransferase-like domain"/>
    <property type="match status" value="2"/>
</dbReference>
<dbReference type="InterPro" id="IPR023213">
    <property type="entry name" value="CAT-like_dom_sf"/>
</dbReference>
<dbReference type="PANTHER" id="PTHR31625">
    <property type="match status" value="1"/>
</dbReference>
<gene>
    <name evidence="3" type="ORF">CKAN_00696100</name>
</gene>
<sequence length="462" mass="51120">MATPTLVHRVRVIDQFRVTPPSGSVPETHLPLTFFDVIWDRSVTVQRIFFFDLSSSSHTKSHFLSTQLPNIKQSLSLALQRFYPLAATLAPSPQTGHNEFHYTDGDSVQLTVAESDSDFHALVADHPKDTAEFHPLVPELGSSDLSSFQLTVFADSGFSIGLTVRHVAADGSSIMQFMKYWAWVCRLGDESDSMNLPSPIYDRDLIPDPMGLKPILLDQISMREQMWKEIGIKLEAQQKEHMVRATFVLSRANIEDLRHRVAAARMEDTGKRDPLHVSSFVLTCGYMWACLTKARGHVGDRTIHFCFAVDCRARMSPPISAAYFGNCIWACHASVEGSEIASVKDNEGLVAAFEVIGRAIQRLDDDGVLNGADQRFPRICATVDKGEPILSVAGSPRLRVYNVDFGFGRPRKVEVISIEETGAMSLAESREDGGRGIEVGLALPESEMERVASLFKEGLGAH</sequence>